<dbReference type="EMBL" id="PIQN01000005">
    <property type="protein sequence ID" value="PKA44140.1"/>
    <property type="molecule type" value="Genomic_DNA"/>
</dbReference>
<sequence>MRHFPGHMGRNNVNTVAGLNVDLRFTHTCEFPEDVLLFPRFQGATMRARLNYYRSTRTIVKLAKDRASRMANAPETSLDDTACLIVAYNRLKALRLFPLSCVLDSLACLFFFAEEGCSANLVIGVKEGPFATRTWLEINGVVANDDDALVLNYLPVLQTNSESDLHQALGGPLPAHALDQRPGMLWPSDG</sequence>
<feature type="domain" description="Microcin J25-processing protein McjB C-terminal" evidence="1">
    <location>
        <begin position="55"/>
        <end position="157"/>
    </location>
</feature>
<comment type="caution">
    <text evidence="2">The sequence shown here is derived from an EMBL/GenBank/DDBJ whole genome shotgun (WGS) entry which is preliminary data.</text>
</comment>
<evidence type="ECO:0000313" key="2">
    <source>
        <dbReference type="EMBL" id="PKA44140.1"/>
    </source>
</evidence>
<dbReference type="InterPro" id="IPR053521">
    <property type="entry name" value="McjB-like"/>
</dbReference>
<dbReference type="AlphaFoldDB" id="A0A2N0DDF8"/>
<dbReference type="Proteomes" id="UP000232164">
    <property type="component" value="Unassembled WGS sequence"/>
</dbReference>
<proteinExistence type="predicted"/>
<gene>
    <name evidence="2" type="ORF">CWR43_07530</name>
</gene>
<name>A0A2N0DDF8_RHISU</name>
<evidence type="ECO:0000313" key="3">
    <source>
        <dbReference type="Proteomes" id="UP000232164"/>
    </source>
</evidence>
<dbReference type="RefSeq" id="WP_100770756.1">
    <property type="nucleotide sequence ID" value="NZ_PIQN01000005.1"/>
</dbReference>
<protein>
    <recommendedName>
        <fullName evidence="1">Microcin J25-processing protein McjB C-terminal domain-containing protein</fullName>
    </recommendedName>
</protein>
<evidence type="ECO:0000259" key="1">
    <source>
        <dbReference type="Pfam" id="PF13471"/>
    </source>
</evidence>
<reference evidence="2 3" key="2">
    <citation type="submission" date="2017-12" db="EMBL/GenBank/DDBJ databases">
        <title>Genome sequence of Rhizobium sullae HCNT1 isolated from Sulla coronaria nodules and featuring peculiar denitrification phenotypes.</title>
        <authorList>
            <person name="De Diego-Diaz B."/>
            <person name="Treu L."/>
            <person name="Campanaro S."/>
            <person name="Da Silva Duarte V."/>
            <person name="Basaglia M."/>
            <person name="Favaro L."/>
            <person name="Casella S."/>
            <person name="Squartini A."/>
        </authorList>
    </citation>
    <scope>NUCLEOTIDE SEQUENCE [LARGE SCALE GENOMIC DNA]</scope>
    <source>
        <strain evidence="2 3">HCNT1</strain>
    </source>
</reference>
<accession>A0A2N0DDF8</accession>
<organism evidence="2 3">
    <name type="scientific">Rhizobium sullae</name>
    <name type="common">Rhizobium hedysari</name>
    <dbReference type="NCBI Taxonomy" id="50338"/>
    <lineage>
        <taxon>Bacteria</taxon>
        <taxon>Pseudomonadati</taxon>
        <taxon>Pseudomonadota</taxon>
        <taxon>Alphaproteobacteria</taxon>
        <taxon>Hyphomicrobiales</taxon>
        <taxon>Rhizobiaceae</taxon>
        <taxon>Rhizobium/Agrobacterium group</taxon>
        <taxon>Rhizobium</taxon>
    </lineage>
</organism>
<dbReference type="NCBIfam" id="NF033537">
    <property type="entry name" value="lasso_biosyn_B2"/>
    <property type="match status" value="1"/>
</dbReference>
<reference evidence="2 3" key="1">
    <citation type="submission" date="2017-11" db="EMBL/GenBank/DDBJ databases">
        <authorList>
            <person name="Han C.G."/>
        </authorList>
    </citation>
    <scope>NUCLEOTIDE SEQUENCE [LARGE SCALE GENOMIC DNA]</scope>
    <source>
        <strain evidence="2 3">HCNT1</strain>
    </source>
</reference>
<dbReference type="InterPro" id="IPR032708">
    <property type="entry name" value="McjB_C"/>
</dbReference>
<dbReference type="Pfam" id="PF13471">
    <property type="entry name" value="Transglut_core3"/>
    <property type="match status" value="1"/>
</dbReference>